<evidence type="ECO:0008006" key="8">
    <source>
        <dbReference type="Google" id="ProtNLM"/>
    </source>
</evidence>
<dbReference type="Pfam" id="PF13564">
    <property type="entry name" value="DoxX_2"/>
    <property type="match status" value="1"/>
</dbReference>
<accession>A0A917DX94</accession>
<dbReference type="InterPro" id="IPR032808">
    <property type="entry name" value="DoxX"/>
</dbReference>
<reference evidence="6" key="1">
    <citation type="journal article" date="2014" name="Int. J. Syst. Evol. Microbiol.">
        <title>Complete genome sequence of Corynebacterium casei LMG S-19264T (=DSM 44701T), isolated from a smear-ripened cheese.</title>
        <authorList>
            <consortium name="US DOE Joint Genome Institute (JGI-PGF)"/>
            <person name="Walter F."/>
            <person name="Albersmeier A."/>
            <person name="Kalinowski J."/>
            <person name="Ruckert C."/>
        </authorList>
    </citation>
    <scope>NUCLEOTIDE SEQUENCE</scope>
    <source>
        <strain evidence="6">CGMCC 1.15958</strain>
    </source>
</reference>
<keyword evidence="3 5" id="KW-1133">Transmembrane helix</keyword>
<proteinExistence type="predicted"/>
<name>A0A917DX94_9BACT</name>
<feature type="transmembrane region" description="Helical" evidence="5">
    <location>
        <begin position="81"/>
        <end position="101"/>
    </location>
</feature>
<evidence type="ECO:0000313" key="6">
    <source>
        <dbReference type="EMBL" id="GGD75461.1"/>
    </source>
</evidence>
<evidence type="ECO:0000256" key="3">
    <source>
        <dbReference type="ARBA" id="ARBA00022989"/>
    </source>
</evidence>
<evidence type="ECO:0000256" key="4">
    <source>
        <dbReference type="ARBA" id="ARBA00023136"/>
    </source>
</evidence>
<dbReference type="GO" id="GO:0016020">
    <property type="term" value="C:membrane"/>
    <property type="evidence" value="ECO:0007669"/>
    <property type="project" value="UniProtKB-SubCell"/>
</dbReference>
<evidence type="ECO:0000313" key="7">
    <source>
        <dbReference type="Proteomes" id="UP000609064"/>
    </source>
</evidence>
<dbReference type="Proteomes" id="UP000609064">
    <property type="component" value="Unassembled WGS sequence"/>
</dbReference>
<sequence length="134" mass="14858">MEKTQKQSKTLTIALWVVQGLLAISMLWAASMKLFQPVEKLALMWPWVASYEVLVKFTGIIDLLGGIGIIVPTLFGIRPKLVVLTAWAIVVLMICASVFHISRGEASLIGINVVFALMASFVAWGRNQLFKNRI</sequence>
<feature type="transmembrane region" description="Helical" evidence="5">
    <location>
        <begin position="107"/>
        <end position="125"/>
    </location>
</feature>
<comment type="caution">
    <text evidence="6">The sequence shown here is derived from an EMBL/GenBank/DDBJ whole genome shotgun (WGS) entry which is preliminary data.</text>
</comment>
<dbReference type="AlphaFoldDB" id="A0A917DX94"/>
<gene>
    <name evidence="6" type="ORF">GCM10011514_44230</name>
</gene>
<keyword evidence="4 5" id="KW-0472">Membrane</keyword>
<keyword evidence="7" id="KW-1185">Reference proteome</keyword>
<comment type="subcellular location">
    <subcellularLocation>
        <location evidence="1">Membrane</location>
        <topology evidence="1">Multi-pass membrane protein</topology>
    </subcellularLocation>
</comment>
<evidence type="ECO:0000256" key="2">
    <source>
        <dbReference type="ARBA" id="ARBA00022692"/>
    </source>
</evidence>
<evidence type="ECO:0000256" key="1">
    <source>
        <dbReference type="ARBA" id="ARBA00004141"/>
    </source>
</evidence>
<evidence type="ECO:0000256" key="5">
    <source>
        <dbReference type="SAM" id="Phobius"/>
    </source>
</evidence>
<dbReference type="EMBL" id="BMKK01000011">
    <property type="protein sequence ID" value="GGD75461.1"/>
    <property type="molecule type" value="Genomic_DNA"/>
</dbReference>
<feature type="transmembrane region" description="Helical" evidence="5">
    <location>
        <begin position="53"/>
        <end position="74"/>
    </location>
</feature>
<organism evidence="6 7">
    <name type="scientific">Emticicia aquatilis</name>
    <dbReference type="NCBI Taxonomy" id="1537369"/>
    <lineage>
        <taxon>Bacteria</taxon>
        <taxon>Pseudomonadati</taxon>
        <taxon>Bacteroidota</taxon>
        <taxon>Cytophagia</taxon>
        <taxon>Cytophagales</taxon>
        <taxon>Leadbetterellaceae</taxon>
        <taxon>Emticicia</taxon>
    </lineage>
</organism>
<reference evidence="6" key="2">
    <citation type="submission" date="2020-09" db="EMBL/GenBank/DDBJ databases">
        <authorList>
            <person name="Sun Q."/>
            <person name="Zhou Y."/>
        </authorList>
    </citation>
    <scope>NUCLEOTIDE SEQUENCE</scope>
    <source>
        <strain evidence="6">CGMCC 1.15958</strain>
    </source>
</reference>
<protein>
    <recommendedName>
        <fullName evidence="8">DoxX family protein</fullName>
    </recommendedName>
</protein>
<keyword evidence="2 5" id="KW-0812">Transmembrane</keyword>
<dbReference type="RefSeq" id="WP_188769522.1">
    <property type="nucleotide sequence ID" value="NZ_BMKK01000011.1"/>
</dbReference>